<sequence>MTISETDAAPTRVRTARAAVLEAVGGSFTVADIELAEPRADEVVVRIVAAGVCHTDLVVQGGGIPFMLPGVLGHEGAGVVEAVGAAVTRVRPGDKVLLSFDSCGQCSNCRDGHPALCVEFAPRNLVGGTRLDGSTLLSRDGEAVGGGFFGQSSFSSTALVRERSVVKVADDLSEDELASLAPLGCGIQTGSGAVWNVLTPEPGATIAVFGVGAVGLSAIFAAAQSPLRQVIAIDLVDSRLELAREFGATATINAKTEDVTERLRELTGGAGLDYAVETTANTQVLSSAVLALRSGGTIGVIGAPSEPGAAAPIVVLDILFGKTIVGICEGDAETVAYVPTLVDLVRSGRFPLSKLTKFYGLDELNQAAADMHSGATIKPIIRF</sequence>
<evidence type="ECO:0000256" key="5">
    <source>
        <dbReference type="ARBA" id="ARBA00023002"/>
    </source>
</evidence>
<evidence type="ECO:0000256" key="2">
    <source>
        <dbReference type="ARBA" id="ARBA00008072"/>
    </source>
</evidence>
<keyword evidence="3 6" id="KW-0479">Metal-binding</keyword>
<dbReference type="Gene3D" id="3.90.180.10">
    <property type="entry name" value="Medium-chain alcohol dehydrogenases, catalytic domain"/>
    <property type="match status" value="1"/>
</dbReference>
<comment type="similarity">
    <text evidence="2 6">Belongs to the zinc-containing alcohol dehydrogenase family.</text>
</comment>
<keyword evidence="4 6" id="KW-0862">Zinc</keyword>
<dbReference type="Gene3D" id="3.40.50.720">
    <property type="entry name" value="NAD(P)-binding Rossmann-like Domain"/>
    <property type="match status" value="1"/>
</dbReference>
<organism evidence="8 9">
    <name type="scientific">Microbacterium testaceum</name>
    <name type="common">Aureobacterium testaceum</name>
    <name type="synonym">Brevibacterium testaceum</name>
    <dbReference type="NCBI Taxonomy" id="2033"/>
    <lineage>
        <taxon>Bacteria</taxon>
        <taxon>Bacillati</taxon>
        <taxon>Actinomycetota</taxon>
        <taxon>Actinomycetes</taxon>
        <taxon>Micrococcales</taxon>
        <taxon>Microbacteriaceae</taxon>
        <taxon>Microbacterium</taxon>
    </lineage>
</organism>
<dbReference type="EMBL" id="QDFT01000006">
    <property type="protein sequence ID" value="PVE77840.1"/>
    <property type="molecule type" value="Genomic_DNA"/>
</dbReference>
<accession>A0A2T7WUK4</accession>
<evidence type="ECO:0000313" key="9">
    <source>
        <dbReference type="Proteomes" id="UP000244649"/>
    </source>
</evidence>
<feature type="domain" description="Enoyl reductase (ER)" evidence="7">
    <location>
        <begin position="25"/>
        <end position="381"/>
    </location>
</feature>
<dbReference type="InterPro" id="IPR011032">
    <property type="entry name" value="GroES-like_sf"/>
</dbReference>
<dbReference type="PANTHER" id="PTHR43350">
    <property type="entry name" value="NAD-DEPENDENT ALCOHOL DEHYDROGENASE"/>
    <property type="match status" value="1"/>
</dbReference>
<evidence type="ECO:0000256" key="1">
    <source>
        <dbReference type="ARBA" id="ARBA00001947"/>
    </source>
</evidence>
<dbReference type="InterPro" id="IPR036291">
    <property type="entry name" value="NAD(P)-bd_dom_sf"/>
</dbReference>
<evidence type="ECO:0000256" key="4">
    <source>
        <dbReference type="ARBA" id="ARBA00022833"/>
    </source>
</evidence>
<evidence type="ECO:0000256" key="3">
    <source>
        <dbReference type="ARBA" id="ARBA00022723"/>
    </source>
</evidence>
<name>A0A2T7WUK4_MICTE</name>
<evidence type="ECO:0000256" key="6">
    <source>
        <dbReference type="RuleBase" id="RU361277"/>
    </source>
</evidence>
<dbReference type="InterPro" id="IPR013149">
    <property type="entry name" value="ADH-like_C"/>
</dbReference>
<dbReference type="RefSeq" id="WP_116536756.1">
    <property type="nucleotide sequence ID" value="NZ_JAQDQE010000003.1"/>
</dbReference>
<dbReference type="InterPro" id="IPR013154">
    <property type="entry name" value="ADH-like_N"/>
</dbReference>
<dbReference type="PANTHER" id="PTHR43350:SF2">
    <property type="entry name" value="GROES-LIKE ZINC-BINDING ALCOHOL DEHYDROGENASE FAMILY PROTEIN"/>
    <property type="match status" value="1"/>
</dbReference>
<protein>
    <submittedName>
        <fullName evidence="8">Alcohol dehydrogenase</fullName>
    </submittedName>
</protein>
<comment type="caution">
    <text evidence="8">The sequence shown here is derived from an EMBL/GenBank/DDBJ whole genome shotgun (WGS) entry which is preliminary data.</text>
</comment>
<dbReference type="SUPFAM" id="SSF50129">
    <property type="entry name" value="GroES-like"/>
    <property type="match status" value="1"/>
</dbReference>
<dbReference type="GO" id="GO:0016491">
    <property type="term" value="F:oxidoreductase activity"/>
    <property type="evidence" value="ECO:0007669"/>
    <property type="project" value="UniProtKB-KW"/>
</dbReference>
<gene>
    <name evidence="8" type="ORF">DC432_03840</name>
</gene>
<proteinExistence type="inferred from homology"/>
<evidence type="ECO:0000313" key="8">
    <source>
        <dbReference type="EMBL" id="PVE77840.1"/>
    </source>
</evidence>
<keyword evidence="5" id="KW-0560">Oxidoreductase</keyword>
<dbReference type="FunFam" id="3.40.50.720:FF:000003">
    <property type="entry name" value="S-(hydroxymethyl)glutathione dehydrogenase"/>
    <property type="match status" value="1"/>
</dbReference>
<comment type="cofactor">
    <cofactor evidence="1 6">
        <name>Zn(2+)</name>
        <dbReference type="ChEBI" id="CHEBI:29105"/>
    </cofactor>
</comment>
<evidence type="ECO:0000259" key="7">
    <source>
        <dbReference type="SMART" id="SM00829"/>
    </source>
</evidence>
<dbReference type="Proteomes" id="UP000244649">
    <property type="component" value="Unassembled WGS sequence"/>
</dbReference>
<dbReference type="InterPro" id="IPR002328">
    <property type="entry name" value="ADH_Zn_CS"/>
</dbReference>
<dbReference type="CDD" id="cd08278">
    <property type="entry name" value="benzyl_alcohol_DH"/>
    <property type="match status" value="1"/>
</dbReference>
<reference evidence="8 9" key="1">
    <citation type="submission" date="2018-04" db="EMBL/GenBank/DDBJ databases">
        <authorList>
            <person name="Go L.Y."/>
            <person name="Mitchell J.A."/>
        </authorList>
    </citation>
    <scope>NUCLEOTIDE SEQUENCE [LARGE SCALE GENOMIC DNA]</scope>
    <source>
        <strain evidence="8 9">TPD7010</strain>
    </source>
</reference>
<dbReference type="SUPFAM" id="SSF51735">
    <property type="entry name" value="NAD(P)-binding Rossmann-fold domains"/>
    <property type="match status" value="1"/>
</dbReference>
<dbReference type="GO" id="GO:0008270">
    <property type="term" value="F:zinc ion binding"/>
    <property type="evidence" value="ECO:0007669"/>
    <property type="project" value="InterPro"/>
</dbReference>
<dbReference type="AlphaFoldDB" id="A0A2T7WUK4"/>
<dbReference type="InterPro" id="IPR020843">
    <property type="entry name" value="ER"/>
</dbReference>
<dbReference type="Pfam" id="PF08240">
    <property type="entry name" value="ADH_N"/>
    <property type="match status" value="1"/>
</dbReference>
<dbReference type="PROSITE" id="PS00059">
    <property type="entry name" value="ADH_ZINC"/>
    <property type="match status" value="1"/>
</dbReference>
<dbReference type="Pfam" id="PF00107">
    <property type="entry name" value="ADH_zinc_N"/>
    <property type="match status" value="1"/>
</dbReference>
<dbReference type="SMART" id="SM00829">
    <property type="entry name" value="PKS_ER"/>
    <property type="match status" value="1"/>
</dbReference>